<evidence type="ECO:0000256" key="1">
    <source>
        <dbReference type="ARBA" id="ARBA00007091"/>
    </source>
</evidence>
<dbReference type="AlphaFoldDB" id="A0A6J0I9P0"/>
<dbReference type="PANTHER" id="PTHR11362">
    <property type="entry name" value="PHOSPHATIDYLETHANOLAMINE-BINDING PROTEIN"/>
    <property type="match status" value="1"/>
</dbReference>
<dbReference type="CDD" id="cd00866">
    <property type="entry name" value="PEBP_euk"/>
    <property type="match status" value="1"/>
</dbReference>
<evidence type="ECO:0000313" key="4">
    <source>
        <dbReference type="RefSeq" id="XP_017682801.1"/>
    </source>
</evidence>
<dbReference type="GeneID" id="108503388"/>
<dbReference type="InterPro" id="IPR036610">
    <property type="entry name" value="PEBP-like_sf"/>
</dbReference>
<keyword evidence="3" id="KW-1185">Reference proteome</keyword>
<dbReference type="InterPro" id="IPR008914">
    <property type="entry name" value="PEBP"/>
</dbReference>
<feature type="chain" id="PRO_5026647539" evidence="2">
    <location>
        <begin position="21"/>
        <end position="202"/>
    </location>
</feature>
<dbReference type="PANTHER" id="PTHR11362:SF82">
    <property type="entry name" value="PHOSPHATIDYLETHANOLAMINE-BINDING PROTEIN 4"/>
    <property type="match status" value="1"/>
</dbReference>
<dbReference type="CTD" id="157310"/>
<dbReference type="Gene3D" id="3.90.280.10">
    <property type="entry name" value="PEBP-like"/>
    <property type="match status" value="1"/>
</dbReference>
<dbReference type="SUPFAM" id="SSF49777">
    <property type="entry name" value="PEBP-like"/>
    <property type="match status" value="1"/>
</dbReference>
<dbReference type="PROSITE" id="PS01220">
    <property type="entry name" value="PBP"/>
    <property type="match status" value="1"/>
</dbReference>
<dbReference type="InterPro" id="IPR001858">
    <property type="entry name" value="Phosphatidylethanolamine-bd_CS"/>
</dbReference>
<dbReference type="InterPro" id="IPR035810">
    <property type="entry name" value="PEBP_euk"/>
</dbReference>
<feature type="signal peptide" evidence="2">
    <location>
        <begin position="1"/>
        <end position="20"/>
    </location>
</feature>
<name>A0A6J0I9P0_9PASS</name>
<protein>
    <submittedName>
        <fullName evidence="4">Phosphatidylethanolamine-binding protein 4</fullName>
    </submittedName>
</protein>
<sequence length="202" mass="23316">MRLLSAVLVALSLFLTGVRGNHTSRTCIFQTLSDSDKDFCRGDLEVIYPDVGDVSCSYVPKCHGYRRRLSREWGSPHIRYSWAEKNKKYVLVMVDPDAPNRANPRHRYWRHWVVTDILGTDLRNGKVKGHVLSGYVRPSPPPHSGYHRYQFRLYEQPAHKHIALSPEEDASLGSWDLKGFVEDFGLGHPLVKTQFLTKYYED</sequence>
<organism evidence="3 4">
    <name type="scientific">Lepidothrix coronata</name>
    <name type="common">blue-crowned manakin</name>
    <dbReference type="NCBI Taxonomy" id="321398"/>
    <lineage>
        <taxon>Eukaryota</taxon>
        <taxon>Metazoa</taxon>
        <taxon>Chordata</taxon>
        <taxon>Craniata</taxon>
        <taxon>Vertebrata</taxon>
        <taxon>Euteleostomi</taxon>
        <taxon>Archelosauria</taxon>
        <taxon>Archosauria</taxon>
        <taxon>Dinosauria</taxon>
        <taxon>Saurischia</taxon>
        <taxon>Theropoda</taxon>
        <taxon>Coelurosauria</taxon>
        <taxon>Aves</taxon>
        <taxon>Neognathae</taxon>
        <taxon>Neoaves</taxon>
        <taxon>Telluraves</taxon>
        <taxon>Australaves</taxon>
        <taxon>Passeriformes</taxon>
        <taxon>Pipridae</taxon>
        <taxon>Lepidothrix</taxon>
    </lineage>
</organism>
<accession>A0A6J0I9P0</accession>
<dbReference type="OrthoDB" id="2506647at2759"/>
<evidence type="ECO:0000256" key="2">
    <source>
        <dbReference type="SAM" id="SignalP"/>
    </source>
</evidence>
<evidence type="ECO:0000313" key="3">
    <source>
        <dbReference type="Proteomes" id="UP000504624"/>
    </source>
</evidence>
<reference evidence="4" key="1">
    <citation type="submission" date="2025-08" db="UniProtKB">
        <authorList>
            <consortium name="RefSeq"/>
        </authorList>
    </citation>
    <scope>IDENTIFICATION</scope>
</reference>
<gene>
    <name evidence="4" type="primary">PEBP4</name>
</gene>
<dbReference type="Proteomes" id="UP000504624">
    <property type="component" value="Unplaced"/>
</dbReference>
<comment type="similarity">
    <text evidence="1">Belongs to the phosphatidylethanolamine-binding protein family.</text>
</comment>
<keyword evidence="2" id="KW-0732">Signal</keyword>
<proteinExistence type="inferred from homology"/>
<dbReference type="RefSeq" id="XP_017682801.1">
    <property type="nucleotide sequence ID" value="XM_017827312.1"/>
</dbReference>
<dbReference type="Pfam" id="PF01161">
    <property type="entry name" value="PBP"/>
    <property type="match status" value="1"/>
</dbReference>